<dbReference type="Pfam" id="PF00172">
    <property type="entry name" value="Zn_clus"/>
    <property type="match status" value="1"/>
</dbReference>
<keyword evidence="1" id="KW-0479">Metal-binding</keyword>
<dbReference type="GO" id="GO:0000981">
    <property type="term" value="F:DNA-binding transcription factor activity, RNA polymerase II-specific"/>
    <property type="evidence" value="ECO:0007669"/>
    <property type="project" value="InterPro"/>
</dbReference>
<reference evidence="9" key="1">
    <citation type="journal article" date="2023" name="IMA Fungus">
        <title>Comparative genomic study of the Penicillium genus elucidates a diverse pangenome and 15 lateral gene transfer events.</title>
        <authorList>
            <person name="Petersen C."/>
            <person name="Sorensen T."/>
            <person name="Nielsen M.R."/>
            <person name="Sondergaard T.E."/>
            <person name="Sorensen J.L."/>
            <person name="Fitzpatrick D.A."/>
            <person name="Frisvad J.C."/>
            <person name="Nielsen K.L."/>
        </authorList>
    </citation>
    <scope>NUCLEOTIDE SEQUENCE</scope>
    <source>
        <strain evidence="9">IBT 12815</strain>
    </source>
</reference>
<dbReference type="PROSITE" id="PS00463">
    <property type="entry name" value="ZN2_CY6_FUNGAL_1"/>
    <property type="match status" value="1"/>
</dbReference>
<dbReference type="PANTHER" id="PTHR47660:SF3">
    <property type="entry name" value="FINGER DOMAIN PROTEIN, PUTATIVE (AFU_ORTHOLOGUE AFUA_4G03310)-RELATED"/>
    <property type="match status" value="1"/>
</dbReference>
<feature type="region of interest" description="Disordered" evidence="7">
    <location>
        <begin position="82"/>
        <end position="101"/>
    </location>
</feature>
<keyword evidence="3" id="KW-0805">Transcription regulation</keyword>
<dbReference type="EMBL" id="JAQJAE010000004">
    <property type="protein sequence ID" value="KAJ5598156.1"/>
    <property type="molecule type" value="Genomic_DNA"/>
</dbReference>
<keyword evidence="4" id="KW-0238">DNA-binding</keyword>
<dbReference type="InterPro" id="IPR036864">
    <property type="entry name" value="Zn2-C6_fun-type_DNA-bd_sf"/>
</dbReference>
<evidence type="ECO:0000256" key="3">
    <source>
        <dbReference type="ARBA" id="ARBA00023015"/>
    </source>
</evidence>
<dbReference type="Proteomes" id="UP001213799">
    <property type="component" value="Unassembled WGS sequence"/>
</dbReference>
<keyword evidence="2" id="KW-0862">Zinc</keyword>
<dbReference type="PRINTS" id="PR00755">
    <property type="entry name" value="AFLATOXINBRP"/>
</dbReference>
<dbReference type="InterPro" id="IPR001138">
    <property type="entry name" value="Zn2Cys6_DnaBD"/>
</dbReference>
<dbReference type="GeneID" id="81589537"/>
<proteinExistence type="predicted"/>
<evidence type="ECO:0000313" key="10">
    <source>
        <dbReference type="Proteomes" id="UP001213799"/>
    </source>
</evidence>
<evidence type="ECO:0000259" key="8">
    <source>
        <dbReference type="PROSITE" id="PS50048"/>
    </source>
</evidence>
<feature type="domain" description="Zn(2)-C6 fungal-type" evidence="8">
    <location>
        <begin position="50"/>
        <end position="80"/>
    </location>
</feature>
<accession>A0AAD6E183</accession>
<dbReference type="PROSITE" id="PS50048">
    <property type="entry name" value="ZN2_CY6_FUNGAL_2"/>
    <property type="match status" value="1"/>
</dbReference>
<comment type="caution">
    <text evidence="9">The sequence shown here is derived from an EMBL/GenBank/DDBJ whole genome shotgun (WGS) entry which is preliminary data.</text>
</comment>
<evidence type="ECO:0000256" key="5">
    <source>
        <dbReference type="ARBA" id="ARBA00023163"/>
    </source>
</evidence>
<dbReference type="RefSeq" id="XP_056751371.1">
    <property type="nucleotide sequence ID" value="XM_056899295.1"/>
</dbReference>
<dbReference type="Gene3D" id="4.10.240.10">
    <property type="entry name" value="Zn(2)-C6 fungal-type DNA-binding domain"/>
    <property type="match status" value="1"/>
</dbReference>
<dbReference type="GO" id="GO:0008270">
    <property type="term" value="F:zinc ion binding"/>
    <property type="evidence" value="ECO:0007669"/>
    <property type="project" value="InterPro"/>
</dbReference>
<dbReference type="AlphaFoldDB" id="A0AAD6E183"/>
<dbReference type="CDD" id="cd00067">
    <property type="entry name" value="GAL4"/>
    <property type="match status" value="1"/>
</dbReference>
<name>A0AAD6E183_9EURO</name>
<dbReference type="SMART" id="SM00066">
    <property type="entry name" value="GAL4"/>
    <property type="match status" value="1"/>
</dbReference>
<keyword evidence="6" id="KW-0539">Nucleus</keyword>
<feature type="compositionally biased region" description="Polar residues" evidence="7">
    <location>
        <begin position="92"/>
        <end position="101"/>
    </location>
</feature>
<keyword evidence="10" id="KW-1185">Reference proteome</keyword>
<evidence type="ECO:0000256" key="4">
    <source>
        <dbReference type="ARBA" id="ARBA00023125"/>
    </source>
</evidence>
<dbReference type="SUPFAM" id="SSF57701">
    <property type="entry name" value="Zn2/Cys6 DNA-binding domain"/>
    <property type="match status" value="1"/>
</dbReference>
<evidence type="ECO:0000256" key="6">
    <source>
        <dbReference type="ARBA" id="ARBA00023242"/>
    </source>
</evidence>
<reference evidence="9" key="2">
    <citation type="submission" date="2023-01" db="EMBL/GenBank/DDBJ databases">
        <authorList>
            <person name="Petersen C."/>
        </authorList>
    </citation>
    <scope>NUCLEOTIDE SEQUENCE</scope>
    <source>
        <strain evidence="9">IBT 12815</strain>
    </source>
</reference>
<evidence type="ECO:0000256" key="2">
    <source>
        <dbReference type="ARBA" id="ARBA00022833"/>
    </source>
</evidence>
<sequence length="448" mass="51133">MLDPEFRYAEHGVPTVHLHDPETALTRRVHIMNSRSNMKIRKQGQPRKKACQICTESKVRCGLERPACSRCWTRGKQCRYPEVSGDVHRSSPGASSERNSAVNSVNFEPSLANFSIASTATAFPSPVSGHASDIPHIYSQHESTQTVDIGLNFDHVDLMPMADAENIRDRWLQPYLSTATGQLPKLFSPFTVQFLACVLRSYPNHLLDEKSLPPFIHPLQLNNKPMPRTIANCFSLVRMWMNRVEGSEAIVLSTVRQEMDRLSREDATSDFDTLCSFQVYLIYLLTAYFSPVDNASLVDDMSLITLQDLAFRAAKAGFTCKAELSQTRPTWESWIIASSKRRTLFTMYLFTNVYNSDKGLPNFLSDELRDILVPESKALWEASDRVSWTREYNRHLSKWEDGMLQISELWRSSETGSEARRKRIERWVQSTDEFGMMLFSVCAHLHGC</sequence>
<evidence type="ECO:0000313" key="9">
    <source>
        <dbReference type="EMBL" id="KAJ5598156.1"/>
    </source>
</evidence>
<dbReference type="PANTHER" id="PTHR47660">
    <property type="entry name" value="TRANSCRIPTION FACTOR WITH C2H2 AND ZN(2)-CYS(6) DNA BINDING DOMAIN (EUROFUNG)-RELATED-RELATED"/>
    <property type="match status" value="1"/>
</dbReference>
<evidence type="ECO:0000256" key="7">
    <source>
        <dbReference type="SAM" id="MobiDB-lite"/>
    </source>
</evidence>
<keyword evidence="5" id="KW-0804">Transcription</keyword>
<dbReference type="GO" id="GO:0003677">
    <property type="term" value="F:DNA binding"/>
    <property type="evidence" value="ECO:0007669"/>
    <property type="project" value="UniProtKB-KW"/>
</dbReference>
<gene>
    <name evidence="9" type="ORF">N7537_008240</name>
</gene>
<evidence type="ECO:0000256" key="1">
    <source>
        <dbReference type="ARBA" id="ARBA00022723"/>
    </source>
</evidence>
<organism evidence="9 10">
    <name type="scientific">Penicillium hordei</name>
    <dbReference type="NCBI Taxonomy" id="40994"/>
    <lineage>
        <taxon>Eukaryota</taxon>
        <taxon>Fungi</taxon>
        <taxon>Dikarya</taxon>
        <taxon>Ascomycota</taxon>
        <taxon>Pezizomycotina</taxon>
        <taxon>Eurotiomycetes</taxon>
        <taxon>Eurotiomycetidae</taxon>
        <taxon>Eurotiales</taxon>
        <taxon>Aspergillaceae</taxon>
        <taxon>Penicillium</taxon>
    </lineage>
</organism>
<protein>
    <recommendedName>
        <fullName evidence="8">Zn(2)-C6 fungal-type domain-containing protein</fullName>
    </recommendedName>
</protein>